<feature type="signal peptide" evidence="1">
    <location>
        <begin position="1"/>
        <end position="22"/>
    </location>
</feature>
<dbReference type="Proteomes" id="UP000250321">
    <property type="component" value="Unassembled WGS sequence"/>
</dbReference>
<evidence type="ECO:0000313" key="3">
    <source>
        <dbReference type="Proteomes" id="UP000250321"/>
    </source>
</evidence>
<reference evidence="2 3" key="1">
    <citation type="submission" date="2018-02" db="EMBL/GenBank/DDBJ databases">
        <title>Draft genome of wild Prunus yedoensis var. nudiflora.</title>
        <authorList>
            <person name="Baek S."/>
            <person name="Kim J.-H."/>
            <person name="Choi K."/>
            <person name="Kim G.-B."/>
            <person name="Cho A."/>
            <person name="Jang H."/>
            <person name="Shin C.-H."/>
            <person name="Yu H.-J."/>
            <person name="Mun J.-H."/>
        </authorList>
    </citation>
    <scope>NUCLEOTIDE SEQUENCE [LARGE SCALE GENOMIC DNA]</scope>
    <source>
        <strain evidence="3">cv. Jeju island</strain>
        <tissue evidence="2">Leaf</tissue>
    </source>
</reference>
<keyword evidence="3" id="KW-1185">Reference proteome</keyword>
<sequence length="66" mass="7133">MVQRTQEVFILVYLTLFSKATGLKPYPKPSLPQVEGAAFLFELETGCGGRQCACMAHGANSVSALR</sequence>
<accession>A0A314YXC0</accession>
<keyword evidence="1" id="KW-0732">Signal</keyword>
<proteinExistence type="predicted"/>
<protein>
    <submittedName>
        <fullName evidence="2">Acid phosphatase 1</fullName>
    </submittedName>
</protein>
<comment type="caution">
    <text evidence="2">The sequence shown here is derived from an EMBL/GenBank/DDBJ whole genome shotgun (WGS) entry which is preliminary data.</text>
</comment>
<gene>
    <name evidence="2" type="ORF">Pyn_21413</name>
</gene>
<dbReference type="EMBL" id="PJQY01000621">
    <property type="protein sequence ID" value="PQQ09421.1"/>
    <property type="molecule type" value="Genomic_DNA"/>
</dbReference>
<dbReference type="AlphaFoldDB" id="A0A314YXC0"/>
<feature type="chain" id="PRO_5016443432" evidence="1">
    <location>
        <begin position="23"/>
        <end position="66"/>
    </location>
</feature>
<evidence type="ECO:0000256" key="1">
    <source>
        <dbReference type="SAM" id="SignalP"/>
    </source>
</evidence>
<name>A0A314YXC0_PRUYE</name>
<organism evidence="2 3">
    <name type="scientific">Prunus yedoensis var. nudiflora</name>
    <dbReference type="NCBI Taxonomy" id="2094558"/>
    <lineage>
        <taxon>Eukaryota</taxon>
        <taxon>Viridiplantae</taxon>
        <taxon>Streptophyta</taxon>
        <taxon>Embryophyta</taxon>
        <taxon>Tracheophyta</taxon>
        <taxon>Spermatophyta</taxon>
        <taxon>Magnoliopsida</taxon>
        <taxon>eudicotyledons</taxon>
        <taxon>Gunneridae</taxon>
        <taxon>Pentapetalae</taxon>
        <taxon>rosids</taxon>
        <taxon>fabids</taxon>
        <taxon>Rosales</taxon>
        <taxon>Rosaceae</taxon>
        <taxon>Amygdaloideae</taxon>
        <taxon>Amygdaleae</taxon>
        <taxon>Prunus</taxon>
    </lineage>
</organism>
<evidence type="ECO:0000313" key="2">
    <source>
        <dbReference type="EMBL" id="PQQ09421.1"/>
    </source>
</evidence>